<feature type="region of interest" description="Disordered" evidence="1">
    <location>
        <begin position="1"/>
        <end position="25"/>
    </location>
</feature>
<name>A0A0K0DAP8_ANGCA</name>
<keyword evidence="2" id="KW-1185">Reference proteome</keyword>
<evidence type="ECO:0000256" key="1">
    <source>
        <dbReference type="SAM" id="MobiDB-lite"/>
    </source>
</evidence>
<protein>
    <submittedName>
        <fullName evidence="3">Uncharacterized protein</fullName>
    </submittedName>
</protein>
<dbReference type="WBParaSite" id="ACAC_0000738701-mRNA-1">
    <property type="protein sequence ID" value="ACAC_0000738701-mRNA-1"/>
    <property type="gene ID" value="ACAC_0000738701"/>
</dbReference>
<proteinExistence type="predicted"/>
<reference evidence="2" key="1">
    <citation type="submission" date="2012-09" db="EMBL/GenBank/DDBJ databases">
        <authorList>
            <person name="Martin A.A."/>
        </authorList>
    </citation>
    <scope>NUCLEOTIDE SEQUENCE</scope>
</reference>
<dbReference type="Proteomes" id="UP000035642">
    <property type="component" value="Unassembled WGS sequence"/>
</dbReference>
<organism evidence="2 3">
    <name type="scientific">Angiostrongylus cantonensis</name>
    <name type="common">Rat lungworm</name>
    <dbReference type="NCBI Taxonomy" id="6313"/>
    <lineage>
        <taxon>Eukaryota</taxon>
        <taxon>Metazoa</taxon>
        <taxon>Ecdysozoa</taxon>
        <taxon>Nematoda</taxon>
        <taxon>Chromadorea</taxon>
        <taxon>Rhabditida</taxon>
        <taxon>Rhabditina</taxon>
        <taxon>Rhabditomorpha</taxon>
        <taxon>Strongyloidea</taxon>
        <taxon>Metastrongylidae</taxon>
        <taxon>Angiostrongylus</taxon>
    </lineage>
</organism>
<evidence type="ECO:0000313" key="2">
    <source>
        <dbReference type="Proteomes" id="UP000035642"/>
    </source>
</evidence>
<reference evidence="3" key="2">
    <citation type="submission" date="2017-02" db="UniProtKB">
        <authorList>
            <consortium name="WormBaseParasite"/>
        </authorList>
    </citation>
    <scope>IDENTIFICATION</scope>
</reference>
<evidence type="ECO:0000313" key="3">
    <source>
        <dbReference type="WBParaSite" id="ACAC_0000738701-mRNA-1"/>
    </source>
</evidence>
<sequence length="263" mass="30660">MSEYLGWSERRPPVGTNTSQFKNDFIQGGPVTNSYEKYVKNIFHPMNRMKRDTSQMIADNGLSASSMLKMERSLGRYAIDDSLDVVDDDNHVFMKSPLDSLYSELGMKSPEVSHELYRQYTVYIPKQSSEYFAISHGGSRRPERSQVRIAICTLSFPSIFYSDFHVNVQKLRYFFQSSGCYSSFRERGDEEYAKSNHKTLIDYKEFDSSPLSPYLYRDHPYVRTQDTRILGSNFVQLTSRPKDRFLEKIDQTLAEVRAIPRYD</sequence>
<dbReference type="AlphaFoldDB" id="A0A0K0DAP8"/>
<accession>A0A0K0DAP8</accession>